<reference evidence="8" key="1">
    <citation type="submission" date="2017-09" db="EMBL/GenBank/DDBJ databases">
        <title>Depth-based differentiation of microbial function through sediment-hosted aquifers and enrichment of novel symbionts in the deep terrestrial subsurface.</title>
        <authorList>
            <person name="Probst A.J."/>
            <person name="Ladd B."/>
            <person name="Jarett J.K."/>
            <person name="Geller-Mcgrath D.E."/>
            <person name="Sieber C.M.K."/>
            <person name="Emerson J.B."/>
            <person name="Anantharaman K."/>
            <person name="Thomas B.C."/>
            <person name="Malmstrom R."/>
            <person name="Stieglmeier M."/>
            <person name="Klingl A."/>
            <person name="Woyke T."/>
            <person name="Ryan C.M."/>
            <person name="Banfield J.F."/>
        </authorList>
    </citation>
    <scope>NUCLEOTIDE SEQUENCE [LARGE SCALE GENOMIC DNA]</scope>
</reference>
<dbReference type="GO" id="GO:0006412">
    <property type="term" value="P:translation"/>
    <property type="evidence" value="ECO:0007669"/>
    <property type="project" value="InterPro"/>
</dbReference>
<name>A0A2H0X6N1_UNCKA</name>
<dbReference type="GO" id="GO:0005840">
    <property type="term" value="C:ribosome"/>
    <property type="evidence" value="ECO:0007669"/>
    <property type="project" value="UniProtKB-KW"/>
</dbReference>
<dbReference type="EMBL" id="PEYW01000045">
    <property type="protein sequence ID" value="PIS20583.1"/>
    <property type="molecule type" value="Genomic_DNA"/>
</dbReference>
<dbReference type="SUPFAM" id="SSF110324">
    <property type="entry name" value="Ribosomal L27 protein-like"/>
    <property type="match status" value="1"/>
</dbReference>
<dbReference type="GO" id="GO:1990904">
    <property type="term" value="C:ribonucleoprotein complex"/>
    <property type="evidence" value="ECO:0007669"/>
    <property type="project" value="UniProtKB-KW"/>
</dbReference>
<feature type="compositionally biased region" description="Polar residues" evidence="6">
    <location>
        <begin position="1"/>
        <end position="16"/>
    </location>
</feature>
<accession>A0A2H0X6N1</accession>
<evidence type="ECO:0000256" key="5">
    <source>
        <dbReference type="ARBA" id="ARBA00035477"/>
    </source>
</evidence>
<proteinExistence type="inferred from homology"/>
<evidence type="ECO:0000313" key="7">
    <source>
        <dbReference type="EMBL" id="PIS20583.1"/>
    </source>
</evidence>
<evidence type="ECO:0000313" key="8">
    <source>
        <dbReference type="Proteomes" id="UP000231414"/>
    </source>
</evidence>
<dbReference type="PRINTS" id="PR00063">
    <property type="entry name" value="RIBOSOMALL27"/>
</dbReference>
<dbReference type="PROSITE" id="PS00831">
    <property type="entry name" value="RIBOSOMAL_L27"/>
    <property type="match status" value="1"/>
</dbReference>
<sequence length="82" mass="8461">MSTKSGGSSGAHQGANQRGKCRGLKAGDGQNVKSGAIIIRQRGTQFHPGSGVGLGRDYTIFATKEGVVKFSTKLGKKVVSVL</sequence>
<dbReference type="PANTHER" id="PTHR15893">
    <property type="entry name" value="RIBOSOMAL PROTEIN L27"/>
    <property type="match status" value="1"/>
</dbReference>
<feature type="region of interest" description="Disordered" evidence="6">
    <location>
        <begin position="1"/>
        <end position="29"/>
    </location>
</feature>
<gene>
    <name evidence="7" type="ORF">COT52_03090</name>
</gene>
<protein>
    <recommendedName>
        <fullName evidence="4">Large ribosomal subunit protein bL27</fullName>
    </recommendedName>
    <alternativeName>
        <fullName evidence="5">50S ribosomal protein L27</fullName>
    </alternativeName>
</protein>
<dbReference type="AlphaFoldDB" id="A0A2H0X6N1"/>
<keyword evidence="2 7" id="KW-0689">Ribosomal protein</keyword>
<dbReference type="InterPro" id="IPR018261">
    <property type="entry name" value="Ribosomal_bL27_CS"/>
</dbReference>
<dbReference type="Pfam" id="PF01016">
    <property type="entry name" value="Ribosomal_L27"/>
    <property type="match status" value="1"/>
</dbReference>
<evidence type="ECO:0000256" key="4">
    <source>
        <dbReference type="ARBA" id="ARBA00035175"/>
    </source>
</evidence>
<keyword evidence="3" id="KW-0687">Ribonucleoprotein</keyword>
<comment type="caution">
    <text evidence="7">The sequence shown here is derived from an EMBL/GenBank/DDBJ whole genome shotgun (WGS) entry which is preliminary data.</text>
</comment>
<dbReference type="Proteomes" id="UP000231414">
    <property type="component" value="Unassembled WGS sequence"/>
</dbReference>
<evidence type="ECO:0000256" key="2">
    <source>
        <dbReference type="ARBA" id="ARBA00022980"/>
    </source>
</evidence>
<evidence type="ECO:0000256" key="6">
    <source>
        <dbReference type="SAM" id="MobiDB-lite"/>
    </source>
</evidence>
<dbReference type="PANTHER" id="PTHR15893:SF0">
    <property type="entry name" value="LARGE RIBOSOMAL SUBUNIT PROTEIN BL27M"/>
    <property type="match status" value="1"/>
</dbReference>
<organism evidence="7 8">
    <name type="scientific">candidate division WWE3 bacterium CG08_land_8_20_14_0_20_43_13</name>
    <dbReference type="NCBI Taxonomy" id="1975087"/>
    <lineage>
        <taxon>Bacteria</taxon>
        <taxon>Katanobacteria</taxon>
    </lineage>
</organism>
<evidence type="ECO:0000256" key="3">
    <source>
        <dbReference type="ARBA" id="ARBA00023274"/>
    </source>
</evidence>
<evidence type="ECO:0000256" key="1">
    <source>
        <dbReference type="ARBA" id="ARBA00010797"/>
    </source>
</evidence>
<dbReference type="InterPro" id="IPR001684">
    <property type="entry name" value="Ribosomal_bL27"/>
</dbReference>
<dbReference type="Gene3D" id="2.40.50.100">
    <property type="match status" value="1"/>
</dbReference>
<dbReference type="GO" id="GO:0003735">
    <property type="term" value="F:structural constituent of ribosome"/>
    <property type="evidence" value="ECO:0007669"/>
    <property type="project" value="InterPro"/>
</dbReference>
<comment type="similarity">
    <text evidence="1">Belongs to the bacterial ribosomal protein bL27 family.</text>
</comment>